<feature type="non-terminal residue" evidence="2">
    <location>
        <position position="1"/>
    </location>
</feature>
<gene>
    <name evidence="2" type="ORF">METZ01_LOCUS460665</name>
</gene>
<dbReference type="InterPro" id="IPR001347">
    <property type="entry name" value="SIS_dom"/>
</dbReference>
<dbReference type="GO" id="GO:0097367">
    <property type="term" value="F:carbohydrate derivative binding"/>
    <property type="evidence" value="ECO:0007669"/>
    <property type="project" value="InterPro"/>
</dbReference>
<feature type="domain" description="SIS" evidence="1">
    <location>
        <begin position="57"/>
        <end position="197"/>
    </location>
</feature>
<reference evidence="2" key="1">
    <citation type="submission" date="2018-05" db="EMBL/GenBank/DDBJ databases">
        <authorList>
            <person name="Lanie J.A."/>
            <person name="Ng W.-L."/>
            <person name="Kazmierczak K.M."/>
            <person name="Andrzejewski T.M."/>
            <person name="Davidsen T.M."/>
            <person name="Wayne K.J."/>
            <person name="Tettelin H."/>
            <person name="Glass J.I."/>
            <person name="Rusch D."/>
            <person name="Podicherti R."/>
            <person name="Tsui H.-C.T."/>
            <person name="Winkler M.E."/>
        </authorList>
    </citation>
    <scope>NUCLEOTIDE SEQUENCE</scope>
</reference>
<dbReference type="GO" id="GO:1901135">
    <property type="term" value="P:carbohydrate derivative metabolic process"/>
    <property type="evidence" value="ECO:0007669"/>
    <property type="project" value="InterPro"/>
</dbReference>
<evidence type="ECO:0000313" key="2">
    <source>
        <dbReference type="EMBL" id="SVE07811.1"/>
    </source>
</evidence>
<dbReference type="InterPro" id="IPR046348">
    <property type="entry name" value="SIS_dom_sf"/>
</dbReference>
<dbReference type="PROSITE" id="PS51464">
    <property type="entry name" value="SIS"/>
    <property type="match status" value="1"/>
</dbReference>
<name>A0A383AJR4_9ZZZZ</name>
<evidence type="ECO:0000259" key="1">
    <source>
        <dbReference type="PROSITE" id="PS51464"/>
    </source>
</evidence>
<dbReference type="SUPFAM" id="SSF53697">
    <property type="entry name" value="SIS domain"/>
    <property type="match status" value="1"/>
</dbReference>
<proteinExistence type="predicted"/>
<protein>
    <recommendedName>
        <fullName evidence="1">SIS domain-containing protein</fullName>
    </recommendedName>
</protein>
<dbReference type="Gene3D" id="3.40.50.10490">
    <property type="entry name" value="Glucose-6-phosphate isomerase like protein, domain 1"/>
    <property type="match status" value="1"/>
</dbReference>
<dbReference type="EMBL" id="UINC01192591">
    <property type="protein sequence ID" value="SVE07811.1"/>
    <property type="molecule type" value="Genomic_DNA"/>
</dbReference>
<dbReference type="AlphaFoldDB" id="A0A383AJR4"/>
<sequence>RTFFISMLGLYMNSLHIGLKQGNLDNNIFLLLLDEMKCLADIFQTTIDTSDALAMQIAEEYVESNEFVFCGSGPNYASALFCSAKILEACGDNAIGQDIEEWAHSYYFARKSDTPTFIITAGGRDSSRVKEVATAAKRIGRRVVGIAPKSKEYLVPNANYYFPVNDSVKELFWPLLGTIAGALFAAHRARLIKEDIFRGFKGGREISENGGICRIYNSDQWKNLQ</sequence>
<accession>A0A383AJR4</accession>
<organism evidence="2">
    <name type="scientific">marine metagenome</name>
    <dbReference type="NCBI Taxonomy" id="408172"/>
    <lineage>
        <taxon>unclassified sequences</taxon>
        <taxon>metagenomes</taxon>
        <taxon>ecological metagenomes</taxon>
    </lineage>
</organism>